<dbReference type="CDD" id="cd02970">
    <property type="entry name" value="PRX_like2"/>
    <property type="match status" value="1"/>
</dbReference>
<name>A0ABP7PNL6_9GAMM</name>
<feature type="domain" description="Thioredoxin" evidence="1">
    <location>
        <begin position="2"/>
        <end position="160"/>
    </location>
</feature>
<dbReference type="EMBL" id="BAABBO010000011">
    <property type="protein sequence ID" value="GAA3968433.1"/>
    <property type="molecule type" value="Genomic_DNA"/>
</dbReference>
<protein>
    <submittedName>
        <fullName evidence="2">Peroxiredoxin-like family protein</fullName>
    </submittedName>
</protein>
<evidence type="ECO:0000313" key="2">
    <source>
        <dbReference type="EMBL" id="GAA3968433.1"/>
    </source>
</evidence>
<dbReference type="InterPro" id="IPR000866">
    <property type="entry name" value="AhpC/TSA"/>
</dbReference>
<evidence type="ECO:0000313" key="3">
    <source>
        <dbReference type="Proteomes" id="UP001501337"/>
    </source>
</evidence>
<accession>A0ABP7PNL6</accession>
<dbReference type="SUPFAM" id="SSF52833">
    <property type="entry name" value="Thioredoxin-like"/>
    <property type="match status" value="1"/>
</dbReference>
<dbReference type="Pfam" id="PF00578">
    <property type="entry name" value="AhpC-TSA"/>
    <property type="match status" value="1"/>
</dbReference>
<proteinExistence type="predicted"/>
<sequence length="169" mass="18903">MTQPRMQAIELNLDTVGGQSWSLADQTPDTFTLLVFYRGMHCPVCKTYLQTLEKNLGDFRNRGVNVIAVSMDDKERAEQSVKDWGLEALTVGYGLTEAAARGWDLYISEAVSDKEPDRFSEPALHLVRPDNTIYASSIQSMPFARPALDDLLKAIDFVVEKNYPARGEA</sequence>
<dbReference type="PROSITE" id="PS51352">
    <property type="entry name" value="THIOREDOXIN_2"/>
    <property type="match status" value="1"/>
</dbReference>
<keyword evidence="3" id="KW-1185">Reference proteome</keyword>
<dbReference type="Gene3D" id="3.40.30.10">
    <property type="entry name" value="Glutaredoxin"/>
    <property type="match status" value="1"/>
</dbReference>
<evidence type="ECO:0000259" key="1">
    <source>
        <dbReference type="PROSITE" id="PS51352"/>
    </source>
</evidence>
<gene>
    <name evidence="2" type="ORF">GCM10022278_27800</name>
</gene>
<dbReference type="Proteomes" id="UP001501337">
    <property type="component" value="Unassembled WGS sequence"/>
</dbReference>
<organism evidence="2 3">
    <name type="scientific">Allohahella marinimesophila</name>
    <dbReference type="NCBI Taxonomy" id="1054972"/>
    <lineage>
        <taxon>Bacteria</taxon>
        <taxon>Pseudomonadati</taxon>
        <taxon>Pseudomonadota</taxon>
        <taxon>Gammaproteobacteria</taxon>
        <taxon>Oceanospirillales</taxon>
        <taxon>Hahellaceae</taxon>
        <taxon>Allohahella</taxon>
    </lineage>
</organism>
<reference evidence="3" key="1">
    <citation type="journal article" date="2019" name="Int. J. Syst. Evol. Microbiol.">
        <title>The Global Catalogue of Microorganisms (GCM) 10K type strain sequencing project: providing services to taxonomists for standard genome sequencing and annotation.</title>
        <authorList>
            <consortium name="The Broad Institute Genomics Platform"/>
            <consortium name="The Broad Institute Genome Sequencing Center for Infectious Disease"/>
            <person name="Wu L."/>
            <person name="Ma J."/>
        </authorList>
    </citation>
    <scope>NUCLEOTIDE SEQUENCE [LARGE SCALE GENOMIC DNA]</scope>
    <source>
        <strain evidence="3">JCM 17555</strain>
    </source>
</reference>
<dbReference type="RefSeq" id="WP_344807363.1">
    <property type="nucleotide sequence ID" value="NZ_BAABBO010000011.1"/>
</dbReference>
<comment type="caution">
    <text evidence="2">The sequence shown here is derived from an EMBL/GenBank/DDBJ whole genome shotgun (WGS) entry which is preliminary data.</text>
</comment>
<dbReference type="InterPro" id="IPR013766">
    <property type="entry name" value="Thioredoxin_domain"/>
</dbReference>
<dbReference type="InterPro" id="IPR036249">
    <property type="entry name" value="Thioredoxin-like_sf"/>
</dbReference>